<protein>
    <submittedName>
        <fullName evidence="2">Uncharacterized protein</fullName>
    </submittedName>
</protein>
<keyword evidence="1" id="KW-1133">Transmembrane helix</keyword>
<proteinExistence type="predicted"/>
<keyword evidence="1" id="KW-0472">Membrane</keyword>
<gene>
    <name evidence="2" type="ORF">VF08_32695</name>
</gene>
<feature type="transmembrane region" description="Helical" evidence="1">
    <location>
        <begin position="470"/>
        <end position="490"/>
    </location>
</feature>
<dbReference type="AlphaFoldDB" id="A0A9Q6EHQ0"/>
<evidence type="ECO:0000313" key="3">
    <source>
        <dbReference type="Proteomes" id="UP000222310"/>
    </source>
</evidence>
<evidence type="ECO:0000313" key="2">
    <source>
        <dbReference type="EMBL" id="PHJ95076.1"/>
    </source>
</evidence>
<name>A0A9Q6EHQ0_NOSLI</name>
<sequence>MAQSVIRITLECDATQAENKLNNLSKIIEGNLGNSFQSAAFNSQLMIKGIEAGISAITGLVGKLSDGLSKSIAIQSENISVAGNIMKLTGQNYAQATEFIDEFSNKMSVIAAALPGQTSDYVDFGKAIADDVIPALKGVNGAVDIKKLQSELQDVSKLGTLLAQSANVKSTDAAMALSKFLGGTSSKGELSQLDFFQKNTTFRNSLFQEIEKLGKDVKQLTVEQRLEIFKKAAAIPQEVLDAQSKSLSGIMAGFTSSLFDPQTGLFGWMRDLNLTVKGNQSALSAIQEGVGALIGENGLLNAIGGTLKAFGFEAIDPMLALRNVILGVNAKIKYLRDVLNNFLNIGQDDLTGRNFRQSSEIERSQGERENKLANDLNYFFNQVFNIEGLGKKLASLTNSFFDQIANTNWSAVGAIAGEGLARMLNEAFRYINNIDWGKIGSAALEIGKGLFIGIGKFLTTLDWIAMGQSISVLLLASTAAAAAAFLAPVIAGVGSMGAAIAAAIVGFTSSVVANWENLKSTFANLWQSVVGAVNNFVSSIRNLISNFKLPSLPSFGGENAVQAHPGFTQNFASGNTDLLNALIRENRQAPPGSRPVIANSSEAILTREQQKQLLANSNNGIILNGDIVINGDVKDPNILADEIINRISIKYQSYKQSRMFA</sequence>
<reference evidence="2 3" key="1">
    <citation type="submission" date="2015-02" db="EMBL/GenBank/DDBJ databases">
        <title>Nostoc linckia genome annotation.</title>
        <authorList>
            <person name="Zhou Z."/>
        </authorList>
    </citation>
    <scope>NUCLEOTIDE SEQUENCE [LARGE SCALE GENOMIC DNA]</scope>
    <source>
        <strain evidence="3">z8</strain>
    </source>
</reference>
<evidence type="ECO:0000256" key="1">
    <source>
        <dbReference type="SAM" id="Phobius"/>
    </source>
</evidence>
<dbReference type="EMBL" id="LAHD01000151">
    <property type="protein sequence ID" value="PHJ95076.1"/>
    <property type="molecule type" value="Genomic_DNA"/>
</dbReference>
<dbReference type="Proteomes" id="UP000222310">
    <property type="component" value="Unassembled WGS sequence"/>
</dbReference>
<keyword evidence="1" id="KW-0812">Transmembrane</keyword>
<dbReference type="RefSeq" id="WP_099072049.1">
    <property type="nucleotide sequence ID" value="NZ_LAHD01000151.1"/>
</dbReference>
<accession>A0A9Q6EHQ0</accession>
<organism evidence="2 3">
    <name type="scientific">Nostoc linckia z8</name>
    <dbReference type="NCBI Taxonomy" id="1628746"/>
    <lineage>
        <taxon>Bacteria</taxon>
        <taxon>Bacillati</taxon>
        <taxon>Cyanobacteriota</taxon>
        <taxon>Cyanophyceae</taxon>
        <taxon>Nostocales</taxon>
        <taxon>Nostocaceae</taxon>
        <taxon>Nostoc</taxon>
    </lineage>
</organism>
<feature type="transmembrane region" description="Helical" evidence="1">
    <location>
        <begin position="496"/>
        <end position="515"/>
    </location>
</feature>
<comment type="caution">
    <text evidence="2">The sequence shown here is derived from an EMBL/GenBank/DDBJ whole genome shotgun (WGS) entry which is preliminary data.</text>
</comment>
<dbReference type="GeneID" id="57098655"/>